<gene>
    <name evidence="1" type="ORF">S12H4_34775</name>
</gene>
<dbReference type="EMBL" id="BARW01020599">
    <property type="protein sequence ID" value="GAI93515.1"/>
    <property type="molecule type" value="Genomic_DNA"/>
</dbReference>
<proteinExistence type="predicted"/>
<dbReference type="AlphaFoldDB" id="X1U119"/>
<sequence>MTLIKASAVRRKIGLQVSPEALDVLERHISTLLSEAERSTIKEGRHRVDGIAMRRCLPILKRCLHENVIHR</sequence>
<protein>
    <submittedName>
        <fullName evidence="1">Uncharacterized protein</fullName>
    </submittedName>
</protein>
<reference evidence="1" key="1">
    <citation type="journal article" date="2014" name="Front. Microbiol.">
        <title>High frequency of phylogenetically diverse reductive dehalogenase-homologous genes in deep subseafloor sedimentary metagenomes.</title>
        <authorList>
            <person name="Kawai M."/>
            <person name="Futagami T."/>
            <person name="Toyoda A."/>
            <person name="Takaki Y."/>
            <person name="Nishi S."/>
            <person name="Hori S."/>
            <person name="Arai W."/>
            <person name="Tsubouchi T."/>
            <person name="Morono Y."/>
            <person name="Uchiyama I."/>
            <person name="Ito T."/>
            <person name="Fujiyama A."/>
            <person name="Inagaki F."/>
            <person name="Takami H."/>
        </authorList>
    </citation>
    <scope>NUCLEOTIDE SEQUENCE</scope>
    <source>
        <strain evidence="1">Expedition CK06-06</strain>
    </source>
</reference>
<organism evidence="1">
    <name type="scientific">marine sediment metagenome</name>
    <dbReference type="NCBI Taxonomy" id="412755"/>
    <lineage>
        <taxon>unclassified sequences</taxon>
        <taxon>metagenomes</taxon>
        <taxon>ecological metagenomes</taxon>
    </lineage>
</organism>
<name>X1U119_9ZZZZ</name>
<feature type="non-terminal residue" evidence="1">
    <location>
        <position position="71"/>
    </location>
</feature>
<comment type="caution">
    <text evidence="1">The sequence shown here is derived from an EMBL/GenBank/DDBJ whole genome shotgun (WGS) entry which is preliminary data.</text>
</comment>
<accession>X1U119</accession>
<evidence type="ECO:0000313" key="1">
    <source>
        <dbReference type="EMBL" id="GAI93515.1"/>
    </source>
</evidence>